<comment type="caution">
    <text evidence="10">The sequence shown here is derived from an EMBL/GenBank/DDBJ whole genome shotgun (WGS) entry which is preliminary data.</text>
</comment>
<dbReference type="InterPro" id="IPR014001">
    <property type="entry name" value="Helicase_ATP-bd"/>
</dbReference>
<dbReference type="Gene3D" id="3.40.50.10810">
    <property type="entry name" value="Tandem AAA-ATPase domain"/>
    <property type="match status" value="1"/>
</dbReference>
<dbReference type="GO" id="GO:0005524">
    <property type="term" value="F:ATP binding"/>
    <property type="evidence" value="ECO:0007669"/>
    <property type="project" value="UniProtKB-KW"/>
</dbReference>
<evidence type="ECO:0000256" key="5">
    <source>
        <dbReference type="ARBA" id="ARBA00022840"/>
    </source>
</evidence>
<dbReference type="PANTHER" id="PTHR45821:SF5">
    <property type="entry name" value="SNF2 DOMAIN-CONTAINING PROTEIN CLASSY 4"/>
    <property type="match status" value="1"/>
</dbReference>
<keyword evidence="6" id="KW-0539">Nucleus</keyword>
<evidence type="ECO:0000259" key="9">
    <source>
        <dbReference type="PROSITE" id="PS51194"/>
    </source>
</evidence>
<dbReference type="EMBL" id="ASHM01004282">
    <property type="protein sequence ID" value="PNY11074.1"/>
    <property type="molecule type" value="Genomic_DNA"/>
</dbReference>
<dbReference type="Pfam" id="PF00271">
    <property type="entry name" value="Helicase_C"/>
    <property type="match status" value="1"/>
</dbReference>
<dbReference type="InterPro" id="IPR044567">
    <property type="entry name" value="CLSY/DRD1"/>
</dbReference>
<dbReference type="PROSITE" id="PS51194">
    <property type="entry name" value="HELICASE_CTER"/>
    <property type="match status" value="1"/>
</dbReference>
<dbReference type="InterPro" id="IPR027417">
    <property type="entry name" value="P-loop_NTPase"/>
</dbReference>
<feature type="region of interest" description="Disordered" evidence="7">
    <location>
        <begin position="1268"/>
        <end position="1291"/>
    </location>
</feature>
<dbReference type="STRING" id="57577.A0A2K3P711"/>
<gene>
    <name evidence="10" type="ORF">L195_g007673</name>
</gene>
<dbReference type="InterPro" id="IPR049730">
    <property type="entry name" value="SNF2/RAD54-like_C"/>
</dbReference>
<evidence type="ECO:0000313" key="10">
    <source>
        <dbReference type="EMBL" id="PNY11074.1"/>
    </source>
</evidence>
<feature type="domain" description="Helicase C-terminal" evidence="9">
    <location>
        <begin position="1504"/>
        <end position="1660"/>
    </location>
</feature>
<evidence type="ECO:0000256" key="1">
    <source>
        <dbReference type="ARBA" id="ARBA00004123"/>
    </source>
</evidence>
<organism evidence="10 11">
    <name type="scientific">Trifolium pratense</name>
    <name type="common">Red clover</name>
    <dbReference type="NCBI Taxonomy" id="57577"/>
    <lineage>
        <taxon>Eukaryota</taxon>
        <taxon>Viridiplantae</taxon>
        <taxon>Streptophyta</taxon>
        <taxon>Embryophyta</taxon>
        <taxon>Tracheophyta</taxon>
        <taxon>Spermatophyta</taxon>
        <taxon>Magnoliopsida</taxon>
        <taxon>eudicotyledons</taxon>
        <taxon>Gunneridae</taxon>
        <taxon>Pentapetalae</taxon>
        <taxon>rosids</taxon>
        <taxon>fabids</taxon>
        <taxon>Fabales</taxon>
        <taxon>Fabaceae</taxon>
        <taxon>Papilionoideae</taxon>
        <taxon>50 kb inversion clade</taxon>
        <taxon>NPAAA clade</taxon>
        <taxon>Hologalegina</taxon>
        <taxon>IRL clade</taxon>
        <taxon>Trifolieae</taxon>
        <taxon>Trifolium</taxon>
    </lineage>
</organism>
<evidence type="ECO:0000256" key="3">
    <source>
        <dbReference type="ARBA" id="ARBA00022801"/>
    </source>
</evidence>
<dbReference type="Proteomes" id="UP000236291">
    <property type="component" value="Unassembled WGS sequence"/>
</dbReference>
<protein>
    <submittedName>
        <fullName evidence="10">SNF2 family amino-terminal protein</fullName>
    </submittedName>
</protein>
<evidence type="ECO:0000256" key="6">
    <source>
        <dbReference type="ARBA" id="ARBA00023242"/>
    </source>
</evidence>
<keyword evidence="2" id="KW-0547">Nucleotide-binding</keyword>
<dbReference type="InterPro" id="IPR038718">
    <property type="entry name" value="SNF2-like_sf"/>
</dbReference>
<keyword evidence="3" id="KW-0378">Hydrolase</keyword>
<evidence type="ECO:0000256" key="2">
    <source>
        <dbReference type="ARBA" id="ARBA00022741"/>
    </source>
</evidence>
<dbReference type="PROSITE" id="PS51192">
    <property type="entry name" value="HELICASE_ATP_BIND_1"/>
    <property type="match status" value="1"/>
</dbReference>
<name>A0A2K3P711_TRIPR</name>
<dbReference type="SMART" id="SM00487">
    <property type="entry name" value="DEXDc"/>
    <property type="match status" value="1"/>
</dbReference>
<dbReference type="InterPro" id="IPR001650">
    <property type="entry name" value="Helicase_C-like"/>
</dbReference>
<dbReference type="CDD" id="cd18793">
    <property type="entry name" value="SF2_C_SNF"/>
    <property type="match status" value="1"/>
</dbReference>
<comment type="subcellular location">
    <subcellularLocation>
        <location evidence="1">Nucleus</location>
    </subcellularLocation>
</comment>
<dbReference type="Gene3D" id="3.40.50.300">
    <property type="entry name" value="P-loop containing nucleotide triphosphate hydrolases"/>
    <property type="match status" value="1"/>
</dbReference>
<dbReference type="PANTHER" id="PTHR45821">
    <property type="entry name" value="SNF2 DOMAIN-CONTAINING PROTEIN CLASSY 2-RELATED"/>
    <property type="match status" value="1"/>
</dbReference>
<reference evidence="10 11" key="1">
    <citation type="journal article" date="2014" name="Am. J. Bot.">
        <title>Genome assembly and annotation for red clover (Trifolium pratense; Fabaceae).</title>
        <authorList>
            <person name="Istvanek J."/>
            <person name="Jaros M."/>
            <person name="Krenek A."/>
            <person name="Repkova J."/>
        </authorList>
    </citation>
    <scope>NUCLEOTIDE SEQUENCE [LARGE SCALE GENOMIC DNA]</scope>
    <source>
        <strain evidence="11">cv. Tatra</strain>
        <tissue evidence="10">Young leaves</tissue>
    </source>
</reference>
<feature type="compositionally biased region" description="Acidic residues" evidence="7">
    <location>
        <begin position="329"/>
        <end position="364"/>
    </location>
</feature>
<dbReference type="Pfam" id="PF00176">
    <property type="entry name" value="SNF2-rel_dom"/>
    <property type="match status" value="1"/>
</dbReference>
<keyword evidence="5" id="KW-0067">ATP-binding</keyword>
<feature type="compositionally biased region" description="Basic and acidic residues" evidence="7">
    <location>
        <begin position="173"/>
        <end position="197"/>
    </location>
</feature>
<accession>A0A2K3P711</accession>
<evidence type="ECO:0000256" key="4">
    <source>
        <dbReference type="ARBA" id="ARBA00022806"/>
    </source>
</evidence>
<feature type="region of interest" description="Disordered" evidence="7">
    <location>
        <begin position="514"/>
        <end position="616"/>
    </location>
</feature>
<proteinExistence type="predicted"/>
<dbReference type="SMART" id="SM00490">
    <property type="entry name" value="HELICc"/>
    <property type="match status" value="1"/>
</dbReference>
<feature type="compositionally biased region" description="Basic and acidic residues" evidence="7">
    <location>
        <begin position="521"/>
        <end position="535"/>
    </location>
</feature>
<evidence type="ECO:0000259" key="8">
    <source>
        <dbReference type="PROSITE" id="PS51192"/>
    </source>
</evidence>
<dbReference type="GO" id="GO:0016787">
    <property type="term" value="F:hydrolase activity"/>
    <property type="evidence" value="ECO:0007669"/>
    <property type="project" value="UniProtKB-KW"/>
</dbReference>
<dbReference type="GO" id="GO:0005634">
    <property type="term" value="C:nucleus"/>
    <property type="evidence" value="ECO:0007669"/>
    <property type="project" value="UniProtKB-SubCell"/>
</dbReference>
<dbReference type="SUPFAM" id="SSF52540">
    <property type="entry name" value="P-loop containing nucleoside triphosphate hydrolases"/>
    <property type="match status" value="2"/>
</dbReference>
<feature type="compositionally biased region" description="Basic and acidic residues" evidence="7">
    <location>
        <begin position="1278"/>
        <end position="1291"/>
    </location>
</feature>
<dbReference type="GO" id="GO:0004386">
    <property type="term" value="F:helicase activity"/>
    <property type="evidence" value="ECO:0007669"/>
    <property type="project" value="UniProtKB-KW"/>
</dbReference>
<keyword evidence="4" id="KW-0347">Helicase</keyword>
<evidence type="ECO:0000256" key="7">
    <source>
        <dbReference type="SAM" id="MobiDB-lite"/>
    </source>
</evidence>
<feature type="compositionally biased region" description="Acidic residues" evidence="7">
    <location>
        <begin position="536"/>
        <end position="609"/>
    </location>
</feature>
<sequence>MTASVSSGTRSKNVPLFGCLSLGGSSKSRKNVKNDMGLDSVSAGSKRMRFKEKPFVTMDGVSSRTRSKNVRLFDCLSLDSSSKLRKNVEVDKGLDSVSVSGSKRMRVKEAPFGMIDCVSSRTRSKNVPLFGCLSPDGSSLKRRKIDEDDMGLESVSGSKERKVNEDVEGLEQCDEKKYEGDGEKEVKSDENGEIDAKDENFNEEKCDLEHENPITVSVGGVSSRTRSKSVPLFGCLSLDVLSSKRRKSDEDGIVLGSVCGSRKMRVRGEVLVVPDNDKVISIHDDDVDDEEGLEQCGEKMFEDGVDVIKEVKSDESGGNGEIAGKDENFVDENYSDESDESDDEELSVDDDGKDDDDDVEGSEQCDEKMFEGCVDVEKELKIGESGEIYEIADKDGYFVDEKCDLETEKPITISVGGVSSRTRSKTIPLFGCLSLDGLSSTRRKSDEDEMVLGSVTGSRKTRVKGEAFVDLENDEVIPIHDDDVDDEDEEGLEEFGEKMFEGGVDVIKEVKCDESGGSGEIADKDENFVVEKFSDESGESDDEELVDVDSDDDDDDAKEEEEDESEENETSDEDFRVDEDEDESSPYVNDDDGGKDDDDDDGKVEEGEEGLEKLWQECAMMEELSKDNKSGISEKNNEEVWIESSAFSVNNDGSKHAYHSSVTTSVTFEKKGYLMKSSSNLNKVSEKSKSKRVNIINMQNVSDEDDIQVIADHPKSFGSSKLHKGDTNNVEEEEEEKVWRKYDVVEEDEDEGMKKLWQEYDSVLEEVKDKKNGISEMNTENKTSKKRKSKSVDIEWYVCDDVQVIADHPKSFCSSKLHKGERNNAKAKAKDYVKANDIVNVDDYDEGKEVKGLGVGGVSLFQAKQEKMRFSDTQKMPENKGRDYRGRVNIWNGEKKATMENNGLNRRVNSTLFMRKELHLAKLLAECYWGDKNDTTKNDSIQLEIKDVADAVDRRDSRPPPVCVETPSLIWSLKKVEKVEKTKEEEEQEMLWDQVDTSLREIEAESMIGSLGTNEVKQENMGNPSTLCEHDTRLDDEIGVYCRWCGVVITEIKYISPLVVDRFPYEGSGKRTSFDDSVNASLYDGSQFNVSDEESVPNFSYNEGTVWDLIPGVKQTLYPHQQEGFEFIWKNLAGNIHLHKLKNANPRKEGGCIISHAPGTGKTRLTIVFLMAYMKVFPKCFPVIVAPAGLLLTWEDEFKKWDIGVPFHNLNSSELSGKEHNDAINLSHTRQSKGEIRMAKLISWFKEKSILGISYALYKILAFGGGESKDKKKKNHHAEKMKEKKHADVEKRKENDVMRKVLLEVPGLLILDEGHTPRNRRSNIWKVLSEVQARKRIILSGTPFQNSLLELYNTFSLVKPSFPNTIPSELKKFCERKSKSKEWSWEADSGNSTTGNSSDDKIMQLKLIMDPFVHVHKGAILQKKLPGLRDCVLILKPDSLQKQIIESIQSDQNTLIFERKQTVASVHPSLFLQCKLLEEEESVVDKDRLEKQWLNLYGGVKTKFLLEFVKLCDANNEKVLVFSQFLDTLSLIEDQLNSVFKWTKGKEILYLDGNVDPNEKQSRIHSFNDASSQAKIMLASTRACSEGISLVGASRVVLLDVVWNPSVEQQAISRAYRIGQKRVVYTYHLLTQGTAEYTKYCKQAHKDRLSELVFTAKNTDNDDESKSCAGNIEDRILDQMMRHEKLKDMFVKCVVQPKEQDLVDSFAY</sequence>
<evidence type="ECO:0000313" key="11">
    <source>
        <dbReference type="Proteomes" id="UP000236291"/>
    </source>
</evidence>
<feature type="region of interest" description="Disordered" evidence="7">
    <location>
        <begin position="148"/>
        <end position="197"/>
    </location>
</feature>
<dbReference type="InterPro" id="IPR000330">
    <property type="entry name" value="SNF2_N"/>
</dbReference>
<feature type="region of interest" description="Disordered" evidence="7">
    <location>
        <begin position="311"/>
        <end position="368"/>
    </location>
</feature>
<reference evidence="10 11" key="2">
    <citation type="journal article" date="2017" name="Front. Plant Sci.">
        <title>Gene Classification and Mining of Molecular Markers Useful in Red Clover (Trifolium pratense) Breeding.</title>
        <authorList>
            <person name="Istvanek J."/>
            <person name="Dluhosova J."/>
            <person name="Dluhos P."/>
            <person name="Patkova L."/>
            <person name="Nedelnik J."/>
            <person name="Repkova J."/>
        </authorList>
    </citation>
    <scope>NUCLEOTIDE SEQUENCE [LARGE SCALE GENOMIC DNA]</scope>
    <source>
        <strain evidence="11">cv. Tatra</strain>
        <tissue evidence="10">Young leaves</tissue>
    </source>
</reference>
<feature type="domain" description="Helicase ATP-binding" evidence="8">
    <location>
        <begin position="1143"/>
        <end position="1361"/>
    </location>
</feature>
<dbReference type="GO" id="GO:0080188">
    <property type="term" value="P:gene silencing by siRNA-directed DNA methylation"/>
    <property type="evidence" value="ECO:0007669"/>
    <property type="project" value="InterPro"/>
</dbReference>